<gene>
    <name evidence="1" type="ORF">CSC94_23345</name>
</gene>
<reference evidence="1 2" key="1">
    <citation type="submission" date="2017-10" db="EMBL/GenBank/DDBJ databases">
        <title>Sedimentibacterium mangrovi gen. nov., sp. nov., a novel member of family Phyllobacteriacea isolated from mangrove sediment.</title>
        <authorList>
            <person name="Liao H."/>
            <person name="Tian Y."/>
        </authorList>
    </citation>
    <scope>NUCLEOTIDE SEQUENCE [LARGE SCALE GENOMIC DNA]</scope>
    <source>
        <strain evidence="1 2">X9-2-2</strain>
    </source>
</reference>
<comment type="caution">
    <text evidence="1">The sequence shown here is derived from an EMBL/GenBank/DDBJ whole genome shotgun (WGS) entry which is preliminary data.</text>
</comment>
<name>A0A2G1QGI1_9HYPH</name>
<dbReference type="Proteomes" id="UP000221168">
    <property type="component" value="Unassembled WGS sequence"/>
</dbReference>
<protein>
    <submittedName>
        <fullName evidence="1">Uncharacterized protein</fullName>
    </submittedName>
</protein>
<dbReference type="EMBL" id="PDVP01000030">
    <property type="protein sequence ID" value="PHP64637.1"/>
    <property type="molecule type" value="Genomic_DNA"/>
</dbReference>
<evidence type="ECO:0000313" key="2">
    <source>
        <dbReference type="Proteomes" id="UP000221168"/>
    </source>
</evidence>
<evidence type="ECO:0000313" key="1">
    <source>
        <dbReference type="EMBL" id="PHP64637.1"/>
    </source>
</evidence>
<dbReference type="AlphaFoldDB" id="A0A2G1QGI1"/>
<keyword evidence="2" id="KW-1185">Reference proteome</keyword>
<organism evidence="1 2">
    <name type="scientific">Zhengella mangrovi</name>
    <dbReference type="NCBI Taxonomy" id="1982044"/>
    <lineage>
        <taxon>Bacteria</taxon>
        <taxon>Pseudomonadati</taxon>
        <taxon>Pseudomonadota</taxon>
        <taxon>Alphaproteobacteria</taxon>
        <taxon>Hyphomicrobiales</taxon>
        <taxon>Notoacmeibacteraceae</taxon>
        <taxon>Zhengella</taxon>
    </lineage>
</organism>
<accession>A0A2G1QGI1</accession>
<sequence>MPCIAFRMLQRMAGYLSELLLLICLEFFSRPVFDSSKMQVQPQGAGQVTKLFQAMMCHLDCPQLRRCRVP</sequence>
<proteinExistence type="predicted"/>